<dbReference type="Proteomes" id="UP000191518">
    <property type="component" value="Unassembled WGS sequence"/>
</dbReference>
<name>A0A1V6S2P5_9EURO</name>
<organism evidence="2 3">
    <name type="scientific">Penicillium vulpinum</name>
    <dbReference type="NCBI Taxonomy" id="29845"/>
    <lineage>
        <taxon>Eukaryota</taxon>
        <taxon>Fungi</taxon>
        <taxon>Dikarya</taxon>
        <taxon>Ascomycota</taxon>
        <taxon>Pezizomycotina</taxon>
        <taxon>Eurotiomycetes</taxon>
        <taxon>Eurotiomycetidae</taxon>
        <taxon>Eurotiales</taxon>
        <taxon>Aspergillaceae</taxon>
        <taxon>Penicillium</taxon>
    </lineage>
</organism>
<feature type="region of interest" description="Disordered" evidence="1">
    <location>
        <begin position="303"/>
        <end position="387"/>
    </location>
</feature>
<gene>
    <name evidence="2" type="ORF">PENVUL_c010G01272</name>
</gene>
<feature type="region of interest" description="Disordered" evidence="1">
    <location>
        <begin position="160"/>
        <end position="277"/>
    </location>
</feature>
<feature type="region of interest" description="Disordered" evidence="1">
    <location>
        <begin position="577"/>
        <end position="612"/>
    </location>
</feature>
<keyword evidence="3" id="KW-1185">Reference proteome</keyword>
<feature type="compositionally biased region" description="Polar residues" evidence="1">
    <location>
        <begin position="737"/>
        <end position="758"/>
    </location>
</feature>
<reference evidence="3" key="1">
    <citation type="journal article" date="2017" name="Nat. Microbiol.">
        <title>Global analysis of biosynthetic gene clusters reveals vast potential of secondary metabolite production in Penicillium species.</title>
        <authorList>
            <person name="Nielsen J.C."/>
            <person name="Grijseels S."/>
            <person name="Prigent S."/>
            <person name="Ji B."/>
            <person name="Dainat J."/>
            <person name="Nielsen K.F."/>
            <person name="Frisvad J.C."/>
            <person name="Workman M."/>
            <person name="Nielsen J."/>
        </authorList>
    </citation>
    <scope>NUCLEOTIDE SEQUENCE [LARGE SCALE GENOMIC DNA]</scope>
    <source>
        <strain evidence="3">IBT 29486</strain>
    </source>
</reference>
<evidence type="ECO:0000313" key="2">
    <source>
        <dbReference type="EMBL" id="OQE08321.1"/>
    </source>
</evidence>
<evidence type="ECO:0000313" key="3">
    <source>
        <dbReference type="Proteomes" id="UP000191518"/>
    </source>
</evidence>
<feature type="region of interest" description="Disordered" evidence="1">
    <location>
        <begin position="796"/>
        <end position="829"/>
    </location>
</feature>
<dbReference type="EMBL" id="MDYP01000010">
    <property type="protein sequence ID" value="OQE08321.1"/>
    <property type="molecule type" value="Genomic_DNA"/>
</dbReference>
<protein>
    <recommendedName>
        <fullName evidence="4">Telomere replication protein EST3</fullName>
    </recommendedName>
</protein>
<feature type="compositionally biased region" description="Polar residues" evidence="1">
    <location>
        <begin position="166"/>
        <end position="207"/>
    </location>
</feature>
<feature type="compositionally biased region" description="Polar residues" evidence="1">
    <location>
        <begin position="527"/>
        <end position="536"/>
    </location>
</feature>
<comment type="caution">
    <text evidence="2">The sequence shown here is derived from an EMBL/GenBank/DDBJ whole genome shotgun (WGS) entry which is preliminary data.</text>
</comment>
<feature type="region of interest" description="Disordered" evidence="1">
    <location>
        <begin position="1147"/>
        <end position="1177"/>
    </location>
</feature>
<accession>A0A1V6S2P5</accession>
<feature type="compositionally biased region" description="Polar residues" evidence="1">
    <location>
        <begin position="254"/>
        <end position="277"/>
    </location>
</feature>
<proteinExistence type="predicted"/>
<feature type="region of interest" description="Disordered" evidence="1">
    <location>
        <begin position="717"/>
        <end position="765"/>
    </location>
</feature>
<evidence type="ECO:0008006" key="4">
    <source>
        <dbReference type="Google" id="ProtNLM"/>
    </source>
</evidence>
<feature type="compositionally biased region" description="Low complexity" evidence="1">
    <location>
        <begin position="726"/>
        <end position="736"/>
    </location>
</feature>
<feature type="compositionally biased region" description="Polar residues" evidence="1">
    <location>
        <begin position="668"/>
        <end position="682"/>
    </location>
</feature>
<dbReference type="STRING" id="29845.A0A1V6S2P5"/>
<feature type="compositionally biased region" description="Acidic residues" evidence="1">
    <location>
        <begin position="1157"/>
        <end position="1171"/>
    </location>
</feature>
<sequence length="1288" mass="141154">MSPVSPWIAALADQCLSSYLGQNDQDEVEVKDFDGCLIFSISRPTIKSAVIVSWEQGENSHRATFTDSINQIDAIILRDSPDIQEATDLPPSVKGGTRHLVELSDIKLIFTYSAPAPDVCLHVNRFTIHRNAVLRGDVPKPKLKKTAALRSLMTMTTEKIRKTHGSPGSNSQTNTGPTDSIVSQRDQPMSLPQNSSVSQLPFSQPPSNMLHGALKGDSMANRASTNGSSDLLGLLAPSHRTSKNDAATRDLPSVNGSSLGESTSRRSPSVNRKSKSATNLSYAYLSQDVDNLIAEYVPRIVQSPNESDDHDRAHIVGTGDDQLFSKKRHRGSTDAPSQAAHDDNLGSQGPQGPNTSPSKKRQRIGAGGVMPADPTESEQVQNKPVASLPRVQIVSTKADSICPSSTNPWEGMTKIPLSEVDIPKDQAELLEGLKWIPQDPGVSTSLCHVPPHLLTQWNKIARSRQHLAEKAEEEEEEQVPERALTQTPPDTPASRISWSLSPDRTPALDLLPRDTASPPRYIRPTRKSPTPRGTQYSVDKSIENVDLGMVNGSYSASSLPRQRDIIVSKDNIEITGQRCSQSAEQVPTKPKHPLSLDHGPGDDPSQTSKSLDVVGDKTPILSEEHSHDEQPAEIFPFKYELRGESSGDESDEPEMETYVPFALGGSIPLSSQPEQEPTSSGPSLPRFARGIIQVVETPAVHTARVIPENQRKQRAVLELQSSQHPSSQAAKTSSSSRILNTYRSQDSHGQGSLSQEAPNPSLPIVEDTSLGVDVLGTQTQTSSVHAPSRAIVQSSSDIVLDSSRPAQRQRGSSIFHLDPSDDSSSFPYTRCHSLPMSQLHESSQYSSRGPLSFDGASQLPEFSLMEFTTQVAAHGESLSKCSPLPRHKSADTGQQAFPSPNIELVARRQGFIGKSDEYAEAQTIYEKFCDDYSSYSGDFTHFTEMCSKLQTMRQRGQLQRSFLWDDFIIQQLEEYPRYFAERTSQESKTMDYEDFFCSEFSRPRHKKRSLTAHGVESVACQFAAPSSAEIGNLPVPSEVAIQGEVTRDKAMQSEVANTSFTASLVKQVSRLHAQCSDDVPVLGVYMPTATQSSSFFSASTDSDSLEIKVEAGDSFHEPVGSQISTSSNDHKLVLSTPDEEMMDATQYDADNVRNTPDPDDVDMDEIDETQAGDDNTYHETASVELGEDSDEHRISPPPAPPVAVALGSLNAAVPEPPRQRRPWFRSIRKMFPTGPVWSDDPDTPFKRWARQDQNVLQELNRRGGARVLVDEKGVIRRPTYNKGKNPGL</sequence>
<feature type="compositionally biased region" description="Polar residues" evidence="1">
    <location>
        <begin position="345"/>
        <end position="357"/>
    </location>
</feature>
<feature type="region of interest" description="Disordered" evidence="1">
    <location>
        <begin position="663"/>
        <end position="685"/>
    </location>
</feature>
<feature type="region of interest" description="Disordered" evidence="1">
    <location>
        <begin position="466"/>
        <end position="536"/>
    </location>
</feature>
<evidence type="ECO:0000256" key="1">
    <source>
        <dbReference type="SAM" id="MobiDB-lite"/>
    </source>
</evidence>
<feature type="compositionally biased region" description="Polar residues" evidence="1">
    <location>
        <begin position="484"/>
        <end position="502"/>
    </location>
</feature>